<keyword evidence="2" id="KW-1185">Reference proteome</keyword>
<proteinExistence type="predicted"/>
<sequence length="58" mass="6390">MVCMFIPIVSTNTSPGWSITANPANRPYVARNDIPASYTAFFLVKPVIKATYIGIEQN</sequence>
<dbReference type="Proteomes" id="UP000620133">
    <property type="component" value="Chromosome"/>
</dbReference>
<dbReference type="EMBL" id="AP024412">
    <property type="protein sequence ID" value="BCR35839.1"/>
    <property type="molecule type" value="Genomic_DNA"/>
</dbReference>
<reference evidence="1" key="1">
    <citation type="submission" date="2021-01" db="EMBL/GenBank/DDBJ databases">
        <title>Draft genome sequence of Acholeplasmataceae bacterium strain Mahy22.</title>
        <authorList>
            <person name="Watanabe M."/>
            <person name="Kojima H."/>
            <person name="Fukui M."/>
        </authorList>
    </citation>
    <scope>NUCLEOTIDE SEQUENCE</scope>
    <source>
        <strain evidence="1">Mahy22</strain>
    </source>
</reference>
<dbReference type="AlphaFoldDB" id="A0A7U9XV28"/>
<accession>A0A7U9XV28</accession>
<evidence type="ECO:0000313" key="2">
    <source>
        <dbReference type="Proteomes" id="UP000620133"/>
    </source>
</evidence>
<protein>
    <submittedName>
        <fullName evidence="1">Uncharacterized protein</fullName>
    </submittedName>
</protein>
<gene>
    <name evidence="1" type="ORF">MPAN_007320</name>
</gene>
<organism evidence="1 2">
    <name type="scientific">Mariniplasma anaerobium</name>
    <dbReference type="NCBI Taxonomy" id="2735436"/>
    <lineage>
        <taxon>Bacteria</taxon>
        <taxon>Bacillati</taxon>
        <taxon>Mycoplasmatota</taxon>
        <taxon>Mollicutes</taxon>
        <taxon>Acholeplasmatales</taxon>
        <taxon>Acholeplasmataceae</taxon>
        <taxon>Mariniplasma</taxon>
    </lineage>
</organism>
<name>A0A7U9XV28_9MOLU</name>
<evidence type="ECO:0000313" key="1">
    <source>
        <dbReference type="EMBL" id="BCR35839.1"/>
    </source>
</evidence>
<dbReference type="KEGG" id="manr:MPAN_007320"/>